<dbReference type="GO" id="GO:0006508">
    <property type="term" value="P:proteolysis"/>
    <property type="evidence" value="ECO:0007669"/>
    <property type="project" value="UniProtKB-KW"/>
</dbReference>
<dbReference type="EMBL" id="FQXZ01000038">
    <property type="protein sequence ID" value="SHI28428.1"/>
    <property type="molecule type" value="Genomic_DNA"/>
</dbReference>
<dbReference type="PANTHER" id="PTHR40661:SF3">
    <property type="entry name" value="FELS-1 PROPHAGE TRANSCRIPTIONAL REGULATOR"/>
    <property type="match status" value="1"/>
</dbReference>
<dbReference type="InterPro" id="IPR010982">
    <property type="entry name" value="Lambda_DNA-bd_dom_sf"/>
</dbReference>
<dbReference type="Pfam" id="PF00717">
    <property type="entry name" value="Peptidase_S24"/>
    <property type="match status" value="1"/>
</dbReference>
<name>A0A1M5ZW85_9VIBR</name>
<keyword evidence="2" id="KW-0378">Hydrolase</keyword>
<dbReference type="CDD" id="cd00093">
    <property type="entry name" value="HTH_XRE"/>
    <property type="match status" value="1"/>
</dbReference>
<feature type="domain" description="HTH cro/C1-type" evidence="6">
    <location>
        <begin position="24"/>
        <end position="64"/>
    </location>
</feature>
<protein>
    <submittedName>
        <fullName evidence="7">Putative HTH-type transcriptional regulator</fullName>
    </submittedName>
</protein>
<dbReference type="Gene3D" id="1.10.260.40">
    <property type="entry name" value="lambda repressor-like DNA-binding domains"/>
    <property type="match status" value="1"/>
</dbReference>
<dbReference type="InterPro" id="IPR039418">
    <property type="entry name" value="LexA-like"/>
</dbReference>
<dbReference type="SUPFAM" id="SSF51306">
    <property type="entry name" value="LexA/Signal peptidase"/>
    <property type="match status" value="1"/>
</dbReference>
<dbReference type="Proteomes" id="UP000184608">
    <property type="component" value="Unassembled WGS sequence"/>
</dbReference>
<dbReference type="SMART" id="SM00530">
    <property type="entry name" value="HTH_XRE"/>
    <property type="match status" value="1"/>
</dbReference>
<dbReference type="PANTHER" id="PTHR40661">
    <property type="match status" value="1"/>
</dbReference>
<evidence type="ECO:0000256" key="4">
    <source>
        <dbReference type="ARBA" id="ARBA00023125"/>
    </source>
</evidence>
<sequence>MTTAFARRFQSLVDHMANGSKKHFAQLTGKSPSTIYRICRGASRPSTAYLEQLYEAFRIDLNWLLTGEHSTGQETTHGHKELVFAPQFDVEASAGSGCVTFSEEVSESFAFNKNWLTSQLGVHSEQVAFVTVKGDSMNPTLEDGDMILVDLSQHQLVREGIYLLQTEDGLHTKRLKTNKNGIQVISDNPEYPSWQITPSDAQPSRIAGKVVWCARGI</sequence>
<dbReference type="SUPFAM" id="SSF47413">
    <property type="entry name" value="lambda repressor-like DNA-binding domains"/>
    <property type="match status" value="1"/>
</dbReference>
<evidence type="ECO:0000256" key="5">
    <source>
        <dbReference type="ARBA" id="ARBA00023163"/>
    </source>
</evidence>
<evidence type="ECO:0000313" key="7">
    <source>
        <dbReference type="EMBL" id="SHI28428.1"/>
    </source>
</evidence>
<keyword evidence="5" id="KW-0804">Transcription</keyword>
<evidence type="ECO:0000256" key="1">
    <source>
        <dbReference type="ARBA" id="ARBA00022670"/>
    </source>
</evidence>
<dbReference type="GO" id="GO:0016020">
    <property type="term" value="C:membrane"/>
    <property type="evidence" value="ECO:0007669"/>
    <property type="project" value="InterPro"/>
</dbReference>
<evidence type="ECO:0000259" key="6">
    <source>
        <dbReference type="PROSITE" id="PS50943"/>
    </source>
</evidence>
<evidence type="ECO:0000256" key="2">
    <source>
        <dbReference type="ARBA" id="ARBA00022801"/>
    </source>
</evidence>
<dbReference type="InterPro" id="IPR015927">
    <property type="entry name" value="Peptidase_S24_S26A/B/C"/>
</dbReference>
<dbReference type="PROSITE" id="PS50943">
    <property type="entry name" value="HTH_CROC1"/>
    <property type="match status" value="1"/>
</dbReference>
<organism evidence="7 8">
    <name type="scientific">Vibrio aerogenes CECT 7868</name>
    <dbReference type="NCBI Taxonomy" id="1216006"/>
    <lineage>
        <taxon>Bacteria</taxon>
        <taxon>Pseudomonadati</taxon>
        <taxon>Pseudomonadota</taxon>
        <taxon>Gammaproteobacteria</taxon>
        <taxon>Vibrionales</taxon>
        <taxon>Vibrionaceae</taxon>
        <taxon>Vibrio</taxon>
    </lineage>
</organism>
<dbReference type="AlphaFoldDB" id="A0A1M5ZW85"/>
<proteinExistence type="predicted"/>
<dbReference type="PROSITE" id="PS00501">
    <property type="entry name" value="SPASE_I_1"/>
    <property type="match status" value="1"/>
</dbReference>
<keyword evidence="4" id="KW-0238">DNA-binding</keyword>
<dbReference type="GO" id="GO:0003677">
    <property type="term" value="F:DNA binding"/>
    <property type="evidence" value="ECO:0007669"/>
    <property type="project" value="UniProtKB-KW"/>
</dbReference>
<dbReference type="InterPro" id="IPR001387">
    <property type="entry name" value="Cro/C1-type_HTH"/>
</dbReference>
<dbReference type="Pfam" id="PF01381">
    <property type="entry name" value="HTH_3"/>
    <property type="match status" value="1"/>
</dbReference>
<dbReference type="GO" id="GO:0004252">
    <property type="term" value="F:serine-type endopeptidase activity"/>
    <property type="evidence" value="ECO:0007669"/>
    <property type="project" value="InterPro"/>
</dbReference>
<reference evidence="7 8" key="1">
    <citation type="submission" date="2016-11" db="EMBL/GenBank/DDBJ databases">
        <authorList>
            <person name="Jaros S."/>
            <person name="Januszkiewicz K."/>
            <person name="Wedrychowicz H."/>
        </authorList>
    </citation>
    <scope>NUCLEOTIDE SEQUENCE [LARGE SCALE GENOMIC DNA]</scope>
    <source>
        <strain evidence="7 8">CECT 7868</strain>
    </source>
</reference>
<keyword evidence="3" id="KW-0805">Transcription regulation</keyword>
<dbReference type="RefSeq" id="WP_073604950.1">
    <property type="nucleotide sequence ID" value="NZ_FQXZ01000038.1"/>
</dbReference>
<evidence type="ECO:0000313" key="8">
    <source>
        <dbReference type="Proteomes" id="UP000184608"/>
    </source>
</evidence>
<keyword evidence="8" id="KW-1185">Reference proteome</keyword>
<dbReference type="InterPro" id="IPR019756">
    <property type="entry name" value="Pept_S26A_signal_pept_1_Ser-AS"/>
</dbReference>
<accession>A0A1M5ZW85</accession>
<evidence type="ECO:0000256" key="3">
    <source>
        <dbReference type="ARBA" id="ARBA00023015"/>
    </source>
</evidence>
<dbReference type="InterPro" id="IPR036286">
    <property type="entry name" value="LexA/Signal_pep-like_sf"/>
</dbReference>
<dbReference type="OrthoDB" id="9791537at2"/>
<keyword evidence="1" id="KW-0645">Protease</keyword>
<dbReference type="CDD" id="cd06529">
    <property type="entry name" value="S24_LexA-like"/>
    <property type="match status" value="1"/>
</dbReference>
<dbReference type="Gene3D" id="2.10.109.10">
    <property type="entry name" value="Umud Fragment, subunit A"/>
    <property type="match status" value="1"/>
</dbReference>
<gene>
    <name evidence="7" type="ORF">VA7868_03321</name>
</gene>